<dbReference type="InterPro" id="IPR008978">
    <property type="entry name" value="HSP20-like_chaperone"/>
</dbReference>
<dbReference type="AlphaFoldDB" id="A0A7I8DJN3"/>
<evidence type="ECO:0000313" key="5">
    <source>
        <dbReference type="EMBL" id="BCJ88071.1"/>
    </source>
</evidence>
<comment type="similarity">
    <text evidence="1 2">Belongs to the small heat shock protein (HSP20) family.</text>
</comment>
<dbReference type="EMBL" id="AP023366">
    <property type="protein sequence ID" value="BCJ88071.1"/>
    <property type="molecule type" value="Genomic_DNA"/>
</dbReference>
<dbReference type="Proteomes" id="UP000593802">
    <property type="component" value="Chromosome"/>
</dbReference>
<dbReference type="InterPro" id="IPR007052">
    <property type="entry name" value="CS_dom"/>
</dbReference>
<name>A0A7I8DJN3_9BACL</name>
<dbReference type="KEGG" id="eff:skT53_30560"/>
<evidence type="ECO:0000259" key="4">
    <source>
        <dbReference type="PROSITE" id="PS51203"/>
    </source>
</evidence>
<evidence type="ECO:0000313" key="6">
    <source>
        <dbReference type="Proteomes" id="UP000593802"/>
    </source>
</evidence>
<reference evidence="5 6" key="1">
    <citation type="submission" date="2020-08" db="EMBL/GenBank/DDBJ databases">
        <title>Complete Genome Sequence of Effusibacillus dendaii Strain skT53, Isolated from Farmland soil.</title>
        <authorList>
            <person name="Konishi T."/>
            <person name="Kawasaki H."/>
        </authorList>
    </citation>
    <scope>NUCLEOTIDE SEQUENCE [LARGE SCALE GENOMIC DNA]</scope>
    <source>
        <strain evidence="6">skT53</strain>
    </source>
</reference>
<organism evidence="5 6">
    <name type="scientific">Effusibacillus dendaii</name>
    <dbReference type="NCBI Taxonomy" id="2743772"/>
    <lineage>
        <taxon>Bacteria</taxon>
        <taxon>Bacillati</taxon>
        <taxon>Bacillota</taxon>
        <taxon>Bacilli</taxon>
        <taxon>Bacillales</taxon>
        <taxon>Alicyclobacillaceae</taxon>
        <taxon>Effusibacillus</taxon>
    </lineage>
</organism>
<protein>
    <submittedName>
        <fullName evidence="5">Heat-shock protein Hsp20</fullName>
    </submittedName>
</protein>
<feature type="domain" description="SHSP" evidence="3">
    <location>
        <begin position="24"/>
        <end position="137"/>
    </location>
</feature>
<evidence type="ECO:0000259" key="3">
    <source>
        <dbReference type="PROSITE" id="PS01031"/>
    </source>
</evidence>
<proteinExistence type="inferred from homology"/>
<dbReference type="PANTHER" id="PTHR11527">
    <property type="entry name" value="HEAT-SHOCK PROTEIN 20 FAMILY MEMBER"/>
    <property type="match status" value="1"/>
</dbReference>
<dbReference type="SUPFAM" id="SSF49764">
    <property type="entry name" value="HSP20-like chaperones"/>
    <property type="match status" value="1"/>
</dbReference>
<dbReference type="CDD" id="cd06464">
    <property type="entry name" value="ACD_sHsps-like"/>
    <property type="match status" value="1"/>
</dbReference>
<accession>A0A7I8DJN3</accession>
<dbReference type="PROSITE" id="PS51203">
    <property type="entry name" value="CS"/>
    <property type="match status" value="1"/>
</dbReference>
<feature type="domain" description="CS" evidence="4">
    <location>
        <begin position="28"/>
        <end position="133"/>
    </location>
</feature>
<dbReference type="Pfam" id="PF00011">
    <property type="entry name" value="HSP20"/>
    <property type="match status" value="1"/>
</dbReference>
<evidence type="ECO:0000256" key="1">
    <source>
        <dbReference type="PROSITE-ProRule" id="PRU00285"/>
    </source>
</evidence>
<sequence length="137" mass="15810">MPIVPYDPFNMIRGLFDENWFDTRFANMARVRVDVRENPTEVVVTAEIPGLQKKEDVNITVHDNHLHLSGKIERSSEEKGENVHRTERYYGKFSRTIALPSNVEETGSKASYKNGILEVRLPKAQKEIGKRIDVDFH</sequence>
<dbReference type="Gene3D" id="2.60.40.790">
    <property type="match status" value="1"/>
</dbReference>
<keyword evidence="6" id="KW-1185">Reference proteome</keyword>
<dbReference type="InterPro" id="IPR002068">
    <property type="entry name" value="A-crystallin/Hsp20_dom"/>
</dbReference>
<evidence type="ECO:0000256" key="2">
    <source>
        <dbReference type="RuleBase" id="RU003616"/>
    </source>
</evidence>
<gene>
    <name evidence="5" type="ORF">skT53_30560</name>
</gene>
<dbReference type="InterPro" id="IPR031107">
    <property type="entry name" value="Small_HSP"/>
</dbReference>
<dbReference type="RefSeq" id="WP_226375249.1">
    <property type="nucleotide sequence ID" value="NZ_AP023366.1"/>
</dbReference>
<dbReference type="PROSITE" id="PS01031">
    <property type="entry name" value="SHSP"/>
    <property type="match status" value="1"/>
</dbReference>